<evidence type="ECO:0000259" key="10">
    <source>
        <dbReference type="Pfam" id="PF22366"/>
    </source>
</evidence>
<keyword evidence="7" id="KW-0520">NAD</keyword>
<keyword evidence="3" id="KW-0285">Flavoprotein</keyword>
<name>A0A246KT34_9GAMM</name>
<sequence length="434" mass="46857">MIKTSRNRHQVVIVGAGFGGLEAATHLEGVDVDVTIIDRRNYHLFQPLLYQVAGASLSPSEIAWPIRYLFRDRPEVRTLMAEVEGVDKAARQVILQDGTRYPYDTLVLATGATHAYFGHDEWSKYAPGLKSLEDATTIRGRILSAFEQAELCNDPEVREALQTFVIIGGGPTGVELAGTIAELARGTLQDDFRSVDPSKTRVFLIEAGPRLLPVFPEKLSEYTRRALEKLGVSVLLGAPVTECASDGVMLNGKKLAASTIVWAAGVQASPAARWLDTESDRAGRAIVGPDLTVPGSPNIFVIGDTASSATADGKTVPGIAPAAKQQGKYVAGQIEGLITGARRTAAFKYRHQGNLATIGRSLAVIDMGKLKLSGGIAWWIWKLAHIYFLIGVRNRLSVAMSWVWNHSVGYRGARIILRDKASNATSGSLDGKLK</sequence>
<dbReference type="PANTHER" id="PTHR43706:SF47">
    <property type="entry name" value="EXTERNAL NADH-UBIQUINONE OXIDOREDUCTASE 1, MITOCHONDRIAL-RELATED"/>
    <property type="match status" value="1"/>
</dbReference>
<comment type="similarity">
    <text evidence="1">Belongs to the NADH dehydrogenase family.</text>
</comment>
<dbReference type="Pfam" id="PF07992">
    <property type="entry name" value="Pyr_redox_2"/>
    <property type="match status" value="1"/>
</dbReference>
<dbReference type="Proteomes" id="UP000197904">
    <property type="component" value="Unassembled WGS sequence"/>
</dbReference>
<keyword evidence="4" id="KW-0274">FAD</keyword>
<gene>
    <name evidence="11" type="ORF">CEE55_21525</name>
</gene>
<dbReference type="AlphaFoldDB" id="A0A246KT34"/>
<evidence type="ECO:0000256" key="5">
    <source>
        <dbReference type="ARBA" id="ARBA00022946"/>
    </source>
</evidence>
<keyword evidence="5" id="KW-0809">Transit peptide</keyword>
<keyword evidence="6" id="KW-0560">Oxidoreductase</keyword>
<dbReference type="InterPro" id="IPR054585">
    <property type="entry name" value="NDH2-like_C"/>
</dbReference>
<evidence type="ECO:0000313" key="12">
    <source>
        <dbReference type="Proteomes" id="UP000197904"/>
    </source>
</evidence>
<dbReference type="PRINTS" id="PR00368">
    <property type="entry name" value="FADPNR"/>
</dbReference>
<protein>
    <recommendedName>
        <fullName evidence="2">NADH:ubiquinone reductase (non-electrogenic)</fullName>
        <ecNumber evidence="2">1.6.5.9</ecNumber>
    </recommendedName>
</protein>
<accession>A0A246KT34</accession>
<evidence type="ECO:0000259" key="9">
    <source>
        <dbReference type="Pfam" id="PF07992"/>
    </source>
</evidence>
<evidence type="ECO:0000313" key="11">
    <source>
        <dbReference type="EMBL" id="OWR26634.1"/>
    </source>
</evidence>
<feature type="domain" description="External alternative NADH-ubiquinone oxidoreductase-like C-terminal" evidence="10">
    <location>
        <begin position="351"/>
        <end position="405"/>
    </location>
</feature>
<dbReference type="EC" id="1.6.5.9" evidence="2"/>
<feature type="domain" description="FAD/NAD(P)-binding" evidence="9">
    <location>
        <begin position="10"/>
        <end position="327"/>
    </location>
</feature>
<evidence type="ECO:0000256" key="1">
    <source>
        <dbReference type="ARBA" id="ARBA00005272"/>
    </source>
</evidence>
<evidence type="ECO:0000256" key="8">
    <source>
        <dbReference type="ARBA" id="ARBA00047599"/>
    </source>
</evidence>
<dbReference type="SUPFAM" id="SSF51905">
    <property type="entry name" value="FAD/NAD(P)-binding domain"/>
    <property type="match status" value="1"/>
</dbReference>
<dbReference type="PRINTS" id="PR00411">
    <property type="entry name" value="PNDRDTASEI"/>
</dbReference>
<reference evidence="11 12" key="1">
    <citation type="submission" date="2017-06" db="EMBL/GenBank/DDBJ databases">
        <authorList>
            <person name="Kim H.J."/>
            <person name="Triplett B.A."/>
        </authorList>
    </citation>
    <scope>NUCLEOTIDE SEQUENCE [LARGE SCALE GENOMIC DNA]</scope>
    <source>
        <strain evidence="11 12">S18795</strain>
    </source>
</reference>
<dbReference type="RefSeq" id="WP_032966743.1">
    <property type="nucleotide sequence ID" value="NZ_NIXP01000152.1"/>
</dbReference>
<comment type="catalytic activity">
    <reaction evidence="8">
        <text>a quinone + NADH + H(+) = a quinol + NAD(+)</text>
        <dbReference type="Rhea" id="RHEA:46160"/>
        <dbReference type="ChEBI" id="CHEBI:15378"/>
        <dbReference type="ChEBI" id="CHEBI:24646"/>
        <dbReference type="ChEBI" id="CHEBI:57540"/>
        <dbReference type="ChEBI" id="CHEBI:57945"/>
        <dbReference type="ChEBI" id="CHEBI:132124"/>
        <dbReference type="EC" id="1.6.5.9"/>
    </reaction>
</comment>
<proteinExistence type="inferred from homology"/>
<evidence type="ECO:0000256" key="2">
    <source>
        <dbReference type="ARBA" id="ARBA00012637"/>
    </source>
</evidence>
<dbReference type="Gene3D" id="3.50.50.100">
    <property type="match status" value="1"/>
</dbReference>
<dbReference type="InterPro" id="IPR036188">
    <property type="entry name" value="FAD/NAD-bd_sf"/>
</dbReference>
<dbReference type="Pfam" id="PF22366">
    <property type="entry name" value="NDH2_C"/>
    <property type="match status" value="1"/>
</dbReference>
<dbReference type="PANTHER" id="PTHR43706">
    <property type="entry name" value="NADH DEHYDROGENASE"/>
    <property type="match status" value="1"/>
</dbReference>
<comment type="caution">
    <text evidence="11">The sequence shown here is derived from an EMBL/GenBank/DDBJ whole genome shotgun (WGS) entry which is preliminary data.</text>
</comment>
<evidence type="ECO:0000256" key="4">
    <source>
        <dbReference type="ARBA" id="ARBA00022827"/>
    </source>
</evidence>
<organism evidence="11 12">
    <name type="scientific">Stenotrophomonas pavanii</name>
    <dbReference type="NCBI Taxonomy" id="487698"/>
    <lineage>
        <taxon>Bacteria</taxon>
        <taxon>Pseudomonadati</taxon>
        <taxon>Pseudomonadota</taxon>
        <taxon>Gammaproteobacteria</taxon>
        <taxon>Lysobacterales</taxon>
        <taxon>Lysobacteraceae</taxon>
        <taxon>Stenotrophomonas</taxon>
    </lineage>
</organism>
<evidence type="ECO:0000256" key="7">
    <source>
        <dbReference type="ARBA" id="ARBA00023027"/>
    </source>
</evidence>
<evidence type="ECO:0000256" key="3">
    <source>
        <dbReference type="ARBA" id="ARBA00022630"/>
    </source>
</evidence>
<dbReference type="InterPro" id="IPR045024">
    <property type="entry name" value="NDH-2"/>
</dbReference>
<dbReference type="GO" id="GO:0050136">
    <property type="term" value="F:NADH dehydrogenase (quinone) (non-electrogenic) activity"/>
    <property type="evidence" value="ECO:0007669"/>
    <property type="project" value="UniProtKB-EC"/>
</dbReference>
<evidence type="ECO:0000256" key="6">
    <source>
        <dbReference type="ARBA" id="ARBA00023002"/>
    </source>
</evidence>
<dbReference type="InterPro" id="IPR023753">
    <property type="entry name" value="FAD/NAD-binding_dom"/>
</dbReference>
<dbReference type="EMBL" id="NIXP01000152">
    <property type="protein sequence ID" value="OWR26634.1"/>
    <property type="molecule type" value="Genomic_DNA"/>
</dbReference>